<keyword evidence="2" id="KW-1185">Reference proteome</keyword>
<accession>A0ACC2WFM2</accession>
<reference evidence="1" key="1">
    <citation type="submission" date="2023-04" db="EMBL/GenBank/DDBJ databases">
        <title>Draft Genome sequencing of Naganishia species isolated from polar environments using Oxford Nanopore Technology.</title>
        <authorList>
            <person name="Leo P."/>
            <person name="Venkateswaran K."/>
        </authorList>
    </citation>
    <scope>NUCLEOTIDE SEQUENCE</scope>
    <source>
        <strain evidence="1">MNA-CCFEE 5262</strain>
    </source>
</reference>
<sequence>MVPATPLRATQFGTIIAATPAHEREEDQRLIGEILDSMNSNINANAAENVDEEQAESAGQGQDTAHWNVTMKALVQMAILDMLAKWESHAKDADPDKKALNLALKLVESVLRTMKNKFEADGRILFSGSDDSEGGVVTKGSGDNIPLYRWLLPRLCFAASEFQTKPLLKQFASETLDLAAYLIDSVGQYLDTQASEGAMGMYLGRSLVSGLTTSCNELLNASSSDQEHFTIQTVAPEPKRHVASASQRKEVYAKLDGSFSQNWKLARQSEKRDEKRELNAFQQLDPVTAIIELVCLNMKAALPPIPTQVFNLIVELCTQRLTGRITISEGSGSELQQLLHEIDSRLINTLDSLRQQRVGRPGGTFWSILADQWIHEIKEKSRGGDSQMSAEMRKLWMNVVRCLILPLAANPVHIAQVIDTASCDIIRTAMQGEPTVGDELAMLRSDLDTALQRIVSIHSASSAQLVARGTKRKRHQETSSQRNGQLDHALLPTGIQLSVAGKEEYDAGLCGIPRDRTSSQVNEPKRTNFPQSSWHSDDVHRYCASDPDFAEWVHECWDPMADLLCQCLPEDECMGEEYNARRTAWREEWTTKNHVMFQDMRAESPDTLVRDICARIEFLAKSFSFNDKAKSMNLFATLRKLYRRLSRIRSHTSKTTQKEPWRCLEARHITVLCLFISRAWAERSERDPDIDVSFFSTLQDALSYTKTDLSSKAFFNRTQCERLIECLRTGFEKAGRPVKVAVGGCAVAFVKAWYHTGSEESATENIEPLVDFFAAQGDPVNALKAEPAISIMGEMAKHAQGRLLGEILGELLVKLGAPNSALRSLAYLLGIVKAHKKSAFNIVKPYMDTISIHIITSSLDAMNESLQFLGVERPTFLRQNYPHILPHGILHRDAELIRHAYAAGDNEGSLGSLLINHNADILAEIFTREQDIKLKDTLKFYRGLVQRDNDTQVTVPRLITLCVAPLLVRIIVRLSKSESNEAILKALQRVHQFGHPELRRQSTKQDVIIFLKQHMLGIISELNDMLHDMHEKKTITQKLEVISSYEALICLAGSTMAVYSPQILASLQSTIWVPQLRLETLEAWHAYATQLKFVDIGPYIGYTVAAFVSVWSEMTAQEKEIGRKTIEYLIVDHVSLLQQYLDNVVDLSGIPELGKAANRLKDLRSKQTLRERLQKLLERCADDNIAVSERSLLELRTLLSEHKRELSRFFRGDSFDSTSTAIYRVLLLAAGRDGETCQGIRDASYDCMGVLGALDPDRFKLDVSETPVLLSYNFGGYEESSDFAICLIQTSLISAYKTTTDTRHQAHLAYAIQELLKFCGFSPELFDDNVRSKGSHSLKVRERWRAFPQHMLDTIAPLLEGRYVYPKNLPVVHFPHPVYANTSTYRQWLQRWAIDLLGNVLEAPEPKGPATDPKVIAVKNSKVIFGAFHSVLKSSQDVGVAHHLLPHLILYLLFSKGSDIRQEIAEEIRAVLSDLVNHRNEVQRDRQNLSAQAIFDLLDHFSRWVQHQKTVIIRDFRGGRIEKVNDPERRAEYYYLVEQIPKVESLLNSIDAELQAEAALITQAYARSLRGFETRMAALRRSQKRTDADLQPYYEYLHRIYADLDEPDGMEGVSAFIVSPSMDHQIREHESVGRWTSAQSCWEVKLQDNADNLELHLGLLRCLRSLGHYDTLRTHIEGIISRHPEWAPDLANYRVEATWIVQDWESLSKILQSGAYGPEISKARVLQAISERDFLKIPDLLKDARRQIGSTISANHRTYVRNYSALLDLHMLHDLDIIQSTSTDLVRMQNISEANKDAHRRSQISELKETMANRLSTISPSFKYQEPVLSMRRAGFNLVPNNLAELKNERGMAWLTTSKIARKAGHVQTAYSAILQAMALHAPFTFVQQAKLMRANGQPLKALSELENILPTLRLDSTTVGLSGRPIPLDEDPVQGRESSALAKALSLSARWAFETERLEANDIIKRFQQAIKLAPEQESPYYHLGHYYDQYAESSKNAENIDLLRLKVCENYALSLRFGVKYIYRTMPRMLTLWLDLGETTAAQKKTKTPSSSANVVDKINKIMDNARKELPKYQWLIAFGQIVARIAHPNKNVYTVLLKIMRDVLKEYTRQAVWSFVGSYHSRDAASSKAKTCQQLFLQIKGSDTIGNNAQRVIDSAVAFSSMLLRLSEDPGIDKDWDPIKNRKEKPNHNKLHLTISANFPYVARVFPSEMIMPLQNALTCTLPSSSETLKTHNPFMQGYVIIQGMHDDIEVMPSLQRPKKLCFIGNNGRKYNFLAKPEDDLRKDARLMEFNSMINKLLKGNTDTRRRNLYIRTYAVMPLNEECGLLEWVNNTVPLRSILTKLYEREKKKVFSNAIYTELDNARVAGPAEAARVFKMRILPHLGDRHGENILFDSTTGDTVHVDFNCLFEKGKTFAVPERVPFRLTANMVDALGATGYEGIFRRAAEVTFEELRTNRDSLTSVLEAFIHDPLTEWQAAKDRAGRKSKSSVVDFRQIAAKALDPIRWKLKGTMGESGDGEMSVTNQVDTLIKAAISPVNLGQMYVGWASWL</sequence>
<organism evidence="1 2">
    <name type="scientific">Naganishia adeliensis</name>
    <dbReference type="NCBI Taxonomy" id="92952"/>
    <lineage>
        <taxon>Eukaryota</taxon>
        <taxon>Fungi</taxon>
        <taxon>Dikarya</taxon>
        <taxon>Basidiomycota</taxon>
        <taxon>Agaricomycotina</taxon>
        <taxon>Tremellomycetes</taxon>
        <taxon>Filobasidiales</taxon>
        <taxon>Filobasidiaceae</taxon>
        <taxon>Naganishia</taxon>
    </lineage>
</organism>
<proteinExistence type="predicted"/>
<dbReference type="EMBL" id="JASBWS010000023">
    <property type="protein sequence ID" value="KAJ9110543.1"/>
    <property type="molecule type" value="Genomic_DNA"/>
</dbReference>
<comment type="caution">
    <text evidence="1">The sequence shown here is derived from an EMBL/GenBank/DDBJ whole genome shotgun (WGS) entry which is preliminary data.</text>
</comment>
<evidence type="ECO:0000313" key="2">
    <source>
        <dbReference type="Proteomes" id="UP001230649"/>
    </source>
</evidence>
<dbReference type="Proteomes" id="UP001230649">
    <property type="component" value="Unassembled WGS sequence"/>
</dbReference>
<name>A0ACC2WFM2_9TREE</name>
<gene>
    <name evidence="1" type="ORF">QFC20_002871</name>
</gene>
<evidence type="ECO:0000313" key="1">
    <source>
        <dbReference type="EMBL" id="KAJ9110543.1"/>
    </source>
</evidence>
<protein>
    <submittedName>
        <fullName evidence="1">Uncharacterized protein</fullName>
    </submittedName>
</protein>